<feature type="region of interest" description="C-terminal hotdog fold" evidence="9">
    <location>
        <begin position="1078"/>
        <end position="1224"/>
    </location>
</feature>
<feature type="domain" description="PKS/mFAS DH" evidence="13">
    <location>
        <begin position="941"/>
        <end position="1224"/>
    </location>
</feature>
<dbReference type="PROSITE" id="PS00606">
    <property type="entry name" value="KS3_1"/>
    <property type="match status" value="2"/>
</dbReference>
<dbReference type="InterPro" id="IPR001227">
    <property type="entry name" value="Ac_transferase_dom_sf"/>
</dbReference>
<dbReference type="CDD" id="cd05195">
    <property type="entry name" value="enoyl_red"/>
    <property type="match status" value="1"/>
</dbReference>
<dbReference type="Pfam" id="PF08659">
    <property type="entry name" value="KR"/>
    <property type="match status" value="2"/>
</dbReference>
<name>A0A5B8IP81_9ACTN</name>
<dbReference type="Gene3D" id="3.90.180.10">
    <property type="entry name" value="Medium-chain alcohol dehydrogenases, catalytic domain"/>
    <property type="match status" value="1"/>
</dbReference>
<evidence type="ECO:0000256" key="7">
    <source>
        <dbReference type="ARBA" id="ARBA00023268"/>
    </source>
</evidence>
<dbReference type="GO" id="GO:0033068">
    <property type="term" value="P:macrolide biosynthetic process"/>
    <property type="evidence" value="ECO:0007669"/>
    <property type="project" value="UniProtKB-ARBA"/>
</dbReference>
<feature type="region of interest" description="C-terminal hotdog fold" evidence="9">
    <location>
        <begin position="2838"/>
        <end position="2978"/>
    </location>
</feature>
<dbReference type="InterPro" id="IPR006162">
    <property type="entry name" value="Ppantetheine_attach_site"/>
</dbReference>
<dbReference type="PANTHER" id="PTHR43775">
    <property type="entry name" value="FATTY ACID SYNTHASE"/>
    <property type="match status" value="1"/>
</dbReference>
<dbReference type="InterPro" id="IPR014031">
    <property type="entry name" value="Ketoacyl_synth_C"/>
</dbReference>
<feature type="domain" description="PKS/mFAS DH" evidence="13">
    <location>
        <begin position="2702"/>
        <end position="2978"/>
    </location>
</feature>
<feature type="compositionally biased region" description="Basic and acidic residues" evidence="10">
    <location>
        <begin position="3946"/>
        <end position="3958"/>
    </location>
</feature>
<dbReference type="InterPro" id="IPR016039">
    <property type="entry name" value="Thiolase-like"/>
</dbReference>
<dbReference type="Gene3D" id="3.30.70.3290">
    <property type="match status" value="2"/>
</dbReference>
<dbReference type="SUPFAM" id="SSF50129">
    <property type="entry name" value="GroES-like"/>
    <property type="match status" value="1"/>
</dbReference>
<keyword evidence="6" id="KW-0045">Antibiotic biosynthesis</keyword>
<dbReference type="InterPro" id="IPR011032">
    <property type="entry name" value="GroES-like_sf"/>
</dbReference>
<dbReference type="Pfam" id="PF00550">
    <property type="entry name" value="PP-binding"/>
    <property type="match status" value="2"/>
</dbReference>
<evidence type="ECO:0000313" key="15">
    <source>
        <dbReference type="Proteomes" id="UP000320580"/>
    </source>
</evidence>
<dbReference type="InterPro" id="IPR049900">
    <property type="entry name" value="PKS_mFAS_DH"/>
</dbReference>
<evidence type="ECO:0000256" key="8">
    <source>
        <dbReference type="ARBA" id="ARBA00023315"/>
    </source>
</evidence>
<dbReference type="FunFam" id="3.40.366.10:FF:000002">
    <property type="entry name" value="Probable polyketide synthase 2"/>
    <property type="match status" value="2"/>
</dbReference>
<evidence type="ECO:0000256" key="4">
    <source>
        <dbReference type="ARBA" id="ARBA00022553"/>
    </source>
</evidence>
<dbReference type="Gene3D" id="3.40.366.10">
    <property type="entry name" value="Malonyl-Coenzyme A Acyl Carrier Protein, domain 2"/>
    <property type="match status" value="2"/>
</dbReference>
<comment type="cofactor">
    <cofactor evidence="1">
        <name>pantetheine 4'-phosphate</name>
        <dbReference type="ChEBI" id="CHEBI:47942"/>
    </cofactor>
</comment>
<comment type="pathway">
    <text evidence="2">Antibiotic biosynthesis.</text>
</comment>
<evidence type="ECO:0000259" key="12">
    <source>
        <dbReference type="PROSITE" id="PS52004"/>
    </source>
</evidence>
<feature type="active site" description="Proton acceptor; for dehydratase activity" evidence="9">
    <location>
        <position position="973"/>
    </location>
</feature>
<dbReference type="SMART" id="SM00829">
    <property type="entry name" value="PKS_ER"/>
    <property type="match status" value="1"/>
</dbReference>
<dbReference type="FunFam" id="3.40.50.720:FF:000209">
    <property type="entry name" value="Polyketide synthase Pks12"/>
    <property type="match status" value="1"/>
</dbReference>
<dbReference type="PROSITE" id="PS52004">
    <property type="entry name" value="KS3_2"/>
    <property type="match status" value="2"/>
</dbReference>
<dbReference type="Gene3D" id="3.40.50.720">
    <property type="entry name" value="NAD(P)-binding Rossmann-like Domain"/>
    <property type="match status" value="2"/>
</dbReference>
<dbReference type="SMART" id="SM00823">
    <property type="entry name" value="PKS_PP"/>
    <property type="match status" value="2"/>
</dbReference>
<accession>A0A5B8IP81</accession>
<dbReference type="InterPro" id="IPR020806">
    <property type="entry name" value="PKS_PP-bd"/>
</dbReference>
<dbReference type="InterPro" id="IPR013968">
    <property type="entry name" value="PKS_KR"/>
</dbReference>
<dbReference type="Pfam" id="PF14765">
    <property type="entry name" value="PS-DH"/>
    <property type="match status" value="2"/>
</dbReference>
<dbReference type="InterPro" id="IPR050091">
    <property type="entry name" value="PKS_NRPS_Biosynth_Enz"/>
</dbReference>
<dbReference type="InterPro" id="IPR036736">
    <property type="entry name" value="ACP-like_sf"/>
</dbReference>
<protein>
    <submittedName>
        <fullName evidence="14">SDR family NAD(P)-dependent oxidoreductase</fullName>
    </submittedName>
</protein>
<dbReference type="CDD" id="cd00833">
    <property type="entry name" value="PKS"/>
    <property type="match status" value="2"/>
</dbReference>
<dbReference type="Proteomes" id="UP000320580">
    <property type="component" value="Chromosome"/>
</dbReference>
<dbReference type="Pfam" id="PF22953">
    <property type="entry name" value="SpnB_Rossmann"/>
    <property type="match status" value="2"/>
</dbReference>
<dbReference type="EMBL" id="CP042266">
    <property type="protein sequence ID" value="QDY80458.1"/>
    <property type="molecule type" value="Genomic_DNA"/>
</dbReference>
<dbReference type="PROSITE" id="PS50075">
    <property type="entry name" value="CARRIER"/>
    <property type="match status" value="2"/>
</dbReference>
<feature type="domain" description="Carrier" evidence="11">
    <location>
        <begin position="3810"/>
        <end position="3885"/>
    </location>
</feature>
<evidence type="ECO:0000256" key="2">
    <source>
        <dbReference type="ARBA" id="ARBA00004792"/>
    </source>
</evidence>
<evidence type="ECO:0000313" key="14">
    <source>
        <dbReference type="EMBL" id="QDY80458.1"/>
    </source>
</evidence>
<evidence type="ECO:0000259" key="11">
    <source>
        <dbReference type="PROSITE" id="PS50075"/>
    </source>
</evidence>
<dbReference type="CDD" id="cd08956">
    <property type="entry name" value="KR_3_FAS_SDR_x"/>
    <property type="match status" value="2"/>
</dbReference>
<dbReference type="FunFam" id="1.10.1200.10:FF:000007">
    <property type="entry name" value="Probable polyketide synthase pks17"/>
    <property type="match status" value="2"/>
</dbReference>
<feature type="active site" description="Proton acceptor; for dehydratase activity" evidence="9">
    <location>
        <position position="2733"/>
    </location>
</feature>
<dbReference type="PANTHER" id="PTHR43775:SF51">
    <property type="entry name" value="INACTIVE PHENOLPHTHIOCEROL SYNTHESIS POLYKETIDE SYNTHASE TYPE I PKS1-RELATED"/>
    <property type="match status" value="1"/>
</dbReference>
<dbReference type="KEGG" id="sqz:FQU76_32485"/>
<feature type="domain" description="Ketosynthase family 3 (KS3)" evidence="12">
    <location>
        <begin position="1793"/>
        <end position="2221"/>
    </location>
</feature>
<dbReference type="GO" id="GO:0031177">
    <property type="term" value="F:phosphopantetheine binding"/>
    <property type="evidence" value="ECO:0007669"/>
    <property type="project" value="InterPro"/>
</dbReference>
<dbReference type="InterPro" id="IPR018201">
    <property type="entry name" value="Ketoacyl_synth_AS"/>
</dbReference>
<evidence type="ECO:0000256" key="9">
    <source>
        <dbReference type="PROSITE-ProRule" id="PRU01363"/>
    </source>
</evidence>
<dbReference type="InterPro" id="IPR014030">
    <property type="entry name" value="Ketoacyl_synth_N"/>
</dbReference>
<dbReference type="Pfam" id="PF16197">
    <property type="entry name" value="KAsynt_C_assoc"/>
    <property type="match status" value="2"/>
</dbReference>
<feature type="domain" description="Carrier" evidence="11">
    <location>
        <begin position="1696"/>
        <end position="1771"/>
    </location>
</feature>
<dbReference type="Gene3D" id="3.40.50.11460">
    <property type="match status" value="1"/>
</dbReference>
<evidence type="ECO:0000256" key="6">
    <source>
        <dbReference type="ARBA" id="ARBA00023194"/>
    </source>
</evidence>
<dbReference type="Pfam" id="PF21089">
    <property type="entry name" value="PKS_DH_N"/>
    <property type="match status" value="2"/>
</dbReference>
<dbReference type="PROSITE" id="PS00012">
    <property type="entry name" value="PHOSPHOPANTETHEINE"/>
    <property type="match status" value="2"/>
</dbReference>
<dbReference type="SMART" id="SM00827">
    <property type="entry name" value="PKS_AT"/>
    <property type="match status" value="2"/>
</dbReference>
<feature type="region of interest" description="N-terminal hotdog fold" evidence="9">
    <location>
        <begin position="2702"/>
        <end position="2824"/>
    </location>
</feature>
<dbReference type="RefSeq" id="WP_146483852.1">
    <property type="nucleotide sequence ID" value="NZ_CP042266.1"/>
</dbReference>
<proteinExistence type="predicted"/>
<sequence length="3978" mass="417453">MANEDKLRDYLKRVTADLHQARRRLREYESERHEPIAVVGIGCRYPGGVDSPEALWQLVHDEVDAVGGFPTDRGWDLDALYHPDPDHPGTSYTREGGFLYDAHRFDAEFFGMSPREALATDPQQRLLLETSWEAIERAGINPAALRGSRTGVFAGVMYNDYASRITRPPQGFEGYIGAGSAGSIASGRVAYTLGLEGPAVTVDTACSSSLVAIHLAAQALRHGECALALAGGVTVMATPNTFVEFSRQRGLAPDGRCKPFAAAADGTGWAEGVGMVVLEKLSDARGNGHPVLAVIRGSAVNQDGASSQLTAPNGPSQQRVIQQALESAGLAPADIDAVEAHGTGTTLGDPIEAQALHHIYGTNRPTGQPLYLGSIKSNIGHTQAAAGIASLIKMITAMEYGELPRTLHIDAPTPHSPWDDSLQLLTTTRPWPETGRPRRAAVSSFGISGTNAHLIVEQPPAPTDTPDPADLEPTRTDVPVPWLLSARTEPALRAQAVRLRAHLDARPEPDPAAVAHALAATRPSFAHRAAVVGGTRQEIGAGLDALARGERVPGTVRGTARAGEHRVAFLFSGQGSQRPGMGRELHAAFPVFADALDDICRRLDPHLPRPLQEVMFTDDPGDDPLIHHTRYAQPALFALQTALHRLLGAWGVRPDRVAGHSVGEIAAAHAAGVLDLDDACALVAARGRLMEELPAGGAMLSVRAGEAEVAALLDEGSWAGRVWPAAVNGAEATVVSGDESAVEAFARRLEESGHRTRRLAVTRAFHSALMDPVLAELRAVAAEIRFRPPVVPLVSTLTGRPAAFEELASPDYWVRQARETVRFHQAVTALREDGVTAYVELGPDNTLTALAAAAVGDTAVPAALLDRRLPEPTAAVTAAAGLHTSGVPVDLAALVPASPAPPRVEGPPAPLPTYPFQRASYWLEADEPADLAAAGLRSAGHPLLRGELSLADGGRQVFTGRLTPGALPWLADHTVAGTPVLPGAALVELALHAGDRVGCGTVEELVLEAPLAVPDEGCLIQLLLEPADGKGHRAFTVHAHTDGDDAPWERHATGTLAPAGAPPPGTDTDLTVWPPRDAVPVDVSGLYERLPERGHGYGPSFRGLRAVWRSGSTLWAEIRLPEEARDRAGRFALHPALLDAALHPLFLDDTARGAGEERPDRVRLPFSWSGVTLRADGATALRVRVRPGADGDGTWALDLADGEGRPVAEVASLALHDVPVERITAGPGSAAPLYEVRWPSLDGVPEAGGPAPVVADPGVLAGAPPGVPLPDLVVAVPTAPVASAVSAGPGGADVPGRVRAAVGRMLAFVGEWLADDRRGDSTLTLLTRVAVRTGHEAPGTGTDLASAPLWGMLRSVQSEHPGRIVLVDDDGTPASRAVLGAALRSGEPQIALRNGTVRVPRLARTAPAAQGTGPVFDPERTVLITGGTGTLGSLLARHLVTKHGVRHLLLASRSGPAAAGAGELLAELTALGADTVLTACDTADPDALATLLRDQSARRPLGAVIHTAGVLDDGVFESLTPERIDTVLRAKADSAWQLHELTADAGLTAFVLFSSLAGVLGGAGQAGYAAANTFLDALAAERRSAGLPGTSLAWGPWAERSAMTGGLSEADRQRARRSGVLPLPTGTALALFDAALSADVPLAVPVRLDLAALRAAPPGTGGPLLRGLLGAGRRRTAASGAPAAALTPLNPAERTTALLDLVRGQVAEVLGHTDAQGIDTERALNELGFDSLTALELRNRLNEATGLQLPTTVVFDRPTVAALAAELADRLSGAPSAAAGSGGPAAARLPVDDEPIVVVGIGCRYPGGVDSPEALWRLVSEGVDAIGAFPTDRGWDTERLYDPDPDRSGHTYVREGGFLYDAHRFDAEFFGMSPREALATDPQQRLLLETSWEAIERAGINPAALRGSRTGVFAGVMYNDYASRMLFPASTPEEVEGYLGYGSAGSVASGRVAYALGLEGPAVSVDTACSSSLVAIHLAAQALRNGECALALAGGVTVMATPATFIEFSRQRGLAPDGRCKPFAAAADGTGWGEGVGVVVLERLSDARRNGHPVLAVIRGSAINQDGASNGLTSPNGPAQERVIQQALDSGGLTYTDIDAVEAHGTGTTLGDPIEAQALHHTYGTNRPTGQPVYLGSIKSNIGHTQAAAGIASLIKMIMAMRYGHLPQTLHIDAPTPHSPWDDSLQLLTAARPWPETGRPRRAAVSSFGISGTNAHLIVEQPSAATDTADPVDLEPTRTDGESTAVPWMFSAQSEGALRELAVRLQTMLADDPDTDIAAAGRSLALTRAQLPHRAVVVGGNRAELLTGLGVVGRGGEAVNVVRGTAAASRPPTVFVFPGQGSQWPGMARELLHTQPVFAEHLTACHHALAPHTDWSLLDLINTTDTAPDLDRTDVVQPALFAVMVSLARLWQHHGVHPDAVIGHSQGEIAAAHIAGALTLHDAAKIAALRSKALITLAGTGGMASVPLPADEVEERLRPYGEALCIAATNSPVSTVVSGDAGAVADFVAACRTDGVRARTIPVDYASHSPHVDAIRDELLELLAGVVPEHPTIPFYSTLTTTQITPTTPLNPTYWYDNLRHPVHFHQTLTHLTTHHPNQPLHTIEISPHPILTPTITDTHPTTTTTHTLHRNHPNHTTYLTNLAHTWTHGTPTTWHPTTNTDANTATPHTPLPTYPFQHHTYWLTPTPPTTPTTPTTQPNPHPILTTKTTLATDHHLYTGTITPHTHPWTTHHTILNTPLLPGTTHLELAHHIGTQHHTPHITELTLHTPTPTHPHQPTHLQAHLTPPNPQNQRTLTIHTTPNPHTTPWTHHATATLTPTPTTTPPPTPPTTWPPPHTTPLNLTHHYPTLHTHGYTYGPTLQGLTQAHQHPNGTLYAHTQQHPTTHTTPHHHTLHPTLLDTTLHLLPLSGPEPDPELIRIPFAWKNVRFFATGVTEVRVQCVPRDEDSVELWLTDTSGAPVLYAEELSVRTVSRARLARTLGAPDTGNGLYRLGWEALSSAGGTVRARRCAVIGPADRGEPLRQALASSGGRVEVYEDLAGLAGALNAGAPVPDAVLALPAPVPVSEAGSVPDTVRALAHRTLELVQGWAADDRLAGATLAVTTAGAVTARPGETVTDLGEAALWGLLRSAQAEHPGAFALLDLDGSGESLRALPAAVSAIRDADEPQLAVREGAVFVPRLAPAGDDSTLTVPEGPDPWVLDARPRGTLENLALLPSATAGADLEPGQIRVSVRAAGLNFRDVLIALDMYPGNAPIGSEAAGVVREVGAEVTDLRPGDRVFGLFPGGVGPVAVTDRRLVARIPEGWSFPRAAVVPVVYLTAYYGLADLAGLGAGESVLIHAAAGGVGLAAIQLAHHWGAEVYGTASRGKWDLLRRAGLPPERIASSRDTEFADAFLSATGGRGVDVVLNSLAGEFVDASLRLLPRGGRFIEMGKLDVRDAAETARHSPGVRYRQFDMVEAGPERIRNMLAEILALFDTGALRPLPVTAWHAASALEAFRHLGQARHVGKVALRVPRPLDPEGTVLITGGTGTLGSLLARHLVTEHHITHLHLVSRGGPHSPAAEALRAELTRLGATVTITACDTADPHALGNLLDTIPTDHPLTAVVHAAGTLSDATVTSMTGEQLDSVLRSKVDAAWNLHELTAGADLAAFVLFSSAAGTLGGPGQANYAAGNAFLDALAGQRHRAGLPASSVVWGLWEDASGMTGHLTEGDVRRLSRGGLRPLSSAEGLALFDAALGSAEPVTVAAGFDTAALAAPDGGSGVPVVLRSLVRTGPAAAPVAGARSGPAPGTGPSLSERLTGLTEAEADDVVLELIREQVAVVLGHRGPDAVAADEAFKDLGFDSLTAVELRNRLSAATGLPLASTLVFDHPTPQILAGHVRSRVASAAAEGAVRKAGAPVLAEIDGLARTLSALASEYSQHSEESESSEDPDGVADRLRRLLRDWEERTRPAERADDLSSASDDDLFDALDHEFGPA</sequence>
<evidence type="ECO:0000256" key="1">
    <source>
        <dbReference type="ARBA" id="ARBA00001957"/>
    </source>
</evidence>
<dbReference type="Pfam" id="PF13602">
    <property type="entry name" value="ADH_zinc_N_2"/>
    <property type="match status" value="1"/>
</dbReference>
<dbReference type="SUPFAM" id="SSF52151">
    <property type="entry name" value="FabD/lysophospholipase-like"/>
    <property type="match status" value="2"/>
</dbReference>
<keyword evidence="3" id="KW-0596">Phosphopantetheine</keyword>
<dbReference type="GO" id="GO:0004312">
    <property type="term" value="F:fatty acid synthase activity"/>
    <property type="evidence" value="ECO:0007669"/>
    <property type="project" value="TreeGrafter"/>
</dbReference>
<dbReference type="InterPro" id="IPR014043">
    <property type="entry name" value="Acyl_transferase_dom"/>
</dbReference>
<dbReference type="SMART" id="SM01294">
    <property type="entry name" value="PKS_PP_betabranch"/>
    <property type="match status" value="2"/>
</dbReference>
<organism evidence="14 15">
    <name type="scientific">Streptomyces qinzhouensis</name>
    <dbReference type="NCBI Taxonomy" id="2599401"/>
    <lineage>
        <taxon>Bacteria</taxon>
        <taxon>Bacillati</taxon>
        <taxon>Actinomycetota</taxon>
        <taxon>Actinomycetes</taxon>
        <taxon>Kitasatosporales</taxon>
        <taxon>Streptomycetaceae</taxon>
        <taxon>Streptomyces</taxon>
    </lineage>
</organism>
<dbReference type="Pfam" id="PF08240">
    <property type="entry name" value="ADH_N"/>
    <property type="match status" value="1"/>
</dbReference>
<evidence type="ECO:0000256" key="10">
    <source>
        <dbReference type="SAM" id="MobiDB-lite"/>
    </source>
</evidence>
<dbReference type="InterPro" id="IPR020841">
    <property type="entry name" value="PKS_Beta-ketoAc_synthase_dom"/>
</dbReference>
<feature type="domain" description="Ketosynthase family 3 (KS3)" evidence="12">
    <location>
        <begin position="33"/>
        <end position="458"/>
    </location>
</feature>
<dbReference type="SMART" id="SM00825">
    <property type="entry name" value="PKS_KS"/>
    <property type="match status" value="2"/>
</dbReference>
<dbReference type="InterPro" id="IPR020807">
    <property type="entry name" value="PKS_DH"/>
</dbReference>
<dbReference type="InterPro" id="IPR057326">
    <property type="entry name" value="KR_dom"/>
</dbReference>
<reference evidence="14 15" key="1">
    <citation type="submission" date="2019-07" db="EMBL/GenBank/DDBJ databases">
        <authorList>
            <person name="Zhu P."/>
        </authorList>
    </citation>
    <scope>NUCLEOTIDE SEQUENCE [LARGE SCALE GENOMIC DNA]</scope>
    <source>
        <strain evidence="14 15">SSL-25</strain>
    </source>
</reference>
<dbReference type="OrthoDB" id="9778690at2"/>
<keyword evidence="15" id="KW-1185">Reference proteome</keyword>
<dbReference type="GO" id="GO:0016491">
    <property type="term" value="F:oxidoreductase activity"/>
    <property type="evidence" value="ECO:0007669"/>
    <property type="project" value="InterPro"/>
</dbReference>
<dbReference type="Pfam" id="PF00698">
    <property type="entry name" value="Acyl_transf_1"/>
    <property type="match status" value="2"/>
</dbReference>
<dbReference type="PROSITE" id="PS52019">
    <property type="entry name" value="PKS_MFAS_DH"/>
    <property type="match status" value="2"/>
</dbReference>
<dbReference type="SUPFAM" id="SSF101173">
    <property type="entry name" value="Docking domain B of the erythromycin polyketide synthase (DEBS)"/>
    <property type="match status" value="1"/>
</dbReference>
<dbReference type="SUPFAM" id="SSF51735">
    <property type="entry name" value="NAD(P)-binding Rossmann-fold domains"/>
    <property type="match status" value="5"/>
</dbReference>
<dbReference type="Pfam" id="PF08990">
    <property type="entry name" value="Docking"/>
    <property type="match status" value="1"/>
</dbReference>
<gene>
    <name evidence="14" type="ORF">FQU76_32485</name>
</gene>
<dbReference type="SUPFAM" id="SSF53901">
    <property type="entry name" value="Thiolase-like"/>
    <property type="match status" value="2"/>
</dbReference>
<dbReference type="InterPro" id="IPR020843">
    <property type="entry name" value="ER"/>
</dbReference>
<dbReference type="Gene3D" id="1.10.1200.10">
    <property type="entry name" value="ACP-like"/>
    <property type="match status" value="2"/>
</dbReference>
<dbReference type="Pfam" id="PF00109">
    <property type="entry name" value="ketoacyl-synt"/>
    <property type="match status" value="2"/>
</dbReference>
<dbReference type="GO" id="GO:0006633">
    <property type="term" value="P:fatty acid biosynthetic process"/>
    <property type="evidence" value="ECO:0007669"/>
    <property type="project" value="InterPro"/>
</dbReference>
<feature type="region of interest" description="Disordered" evidence="10">
    <location>
        <begin position="3946"/>
        <end position="3978"/>
    </location>
</feature>
<keyword evidence="7" id="KW-0511">Multifunctional enzyme</keyword>
<dbReference type="FunFam" id="3.40.47.10:FF:000019">
    <property type="entry name" value="Polyketide synthase type I"/>
    <property type="match status" value="2"/>
</dbReference>
<dbReference type="InterPro" id="IPR016035">
    <property type="entry name" value="Acyl_Trfase/lysoPLipase"/>
</dbReference>
<dbReference type="InterPro" id="IPR032821">
    <property type="entry name" value="PKS_assoc"/>
</dbReference>
<evidence type="ECO:0000256" key="5">
    <source>
        <dbReference type="ARBA" id="ARBA00022679"/>
    </source>
</evidence>
<feature type="region of interest" description="N-terminal hotdog fold" evidence="9">
    <location>
        <begin position="941"/>
        <end position="1063"/>
    </location>
</feature>
<dbReference type="InterPro" id="IPR042104">
    <property type="entry name" value="PKS_dehydratase_sf"/>
</dbReference>
<dbReference type="InterPro" id="IPR015083">
    <property type="entry name" value="NorB/c/GfsB-D-like_docking"/>
</dbReference>
<dbReference type="InterPro" id="IPR049552">
    <property type="entry name" value="PKS_DH_N"/>
</dbReference>
<evidence type="ECO:0000259" key="13">
    <source>
        <dbReference type="PROSITE" id="PS52019"/>
    </source>
</evidence>
<dbReference type="SMART" id="SM00822">
    <property type="entry name" value="PKS_KR"/>
    <property type="match status" value="2"/>
</dbReference>
<dbReference type="Pfam" id="PF02801">
    <property type="entry name" value="Ketoacyl-synt_C"/>
    <property type="match status" value="2"/>
</dbReference>
<dbReference type="Gene3D" id="3.40.47.10">
    <property type="match status" value="2"/>
</dbReference>
<dbReference type="InterPro" id="IPR055123">
    <property type="entry name" value="SpnB-like_Rossmann"/>
</dbReference>
<feature type="region of interest" description="Disordered" evidence="10">
    <location>
        <begin position="456"/>
        <end position="476"/>
    </location>
</feature>
<dbReference type="Gene3D" id="3.10.129.110">
    <property type="entry name" value="Polyketide synthase dehydratase"/>
    <property type="match status" value="2"/>
</dbReference>
<dbReference type="SUPFAM" id="SSF47336">
    <property type="entry name" value="ACP-like"/>
    <property type="match status" value="2"/>
</dbReference>
<dbReference type="InterPro" id="IPR016036">
    <property type="entry name" value="Malonyl_transacylase_ACP-bd"/>
</dbReference>
<dbReference type="SMART" id="SM00826">
    <property type="entry name" value="PKS_DH"/>
    <property type="match status" value="2"/>
</dbReference>
<dbReference type="InterPro" id="IPR009081">
    <property type="entry name" value="PP-bd_ACP"/>
</dbReference>
<evidence type="ECO:0000256" key="3">
    <source>
        <dbReference type="ARBA" id="ARBA00022450"/>
    </source>
</evidence>
<feature type="active site" description="Proton donor; for dehydratase activity" evidence="9">
    <location>
        <position position="2900"/>
    </location>
</feature>
<keyword evidence="8" id="KW-0012">Acyltransferase</keyword>
<dbReference type="InterPro" id="IPR013154">
    <property type="entry name" value="ADH-like_N"/>
</dbReference>
<dbReference type="GO" id="GO:0004315">
    <property type="term" value="F:3-oxoacyl-[acyl-carrier-protein] synthase activity"/>
    <property type="evidence" value="ECO:0007669"/>
    <property type="project" value="InterPro"/>
</dbReference>
<keyword evidence="4" id="KW-0597">Phosphoprotein</keyword>
<dbReference type="FunFam" id="3.90.180.10:FF:000032">
    <property type="entry name" value="Probable polyketide synthase pks1"/>
    <property type="match status" value="1"/>
</dbReference>
<dbReference type="InterPro" id="IPR049551">
    <property type="entry name" value="PKS_DH_C"/>
</dbReference>
<feature type="active site" description="Proton donor; for dehydratase activity" evidence="9">
    <location>
        <position position="1139"/>
    </location>
</feature>
<dbReference type="InterPro" id="IPR036299">
    <property type="entry name" value="Polyketide_synth_docking_sf"/>
</dbReference>
<dbReference type="SUPFAM" id="SSF55048">
    <property type="entry name" value="Probable ACP-binding domain of malonyl-CoA ACP transacylase"/>
    <property type="match status" value="2"/>
</dbReference>
<keyword evidence="5" id="KW-0808">Transferase</keyword>
<dbReference type="InterPro" id="IPR036291">
    <property type="entry name" value="NAD(P)-bd_dom_sf"/>
</dbReference>